<dbReference type="SUPFAM" id="SSF52768">
    <property type="entry name" value="Arginase/deacetylase"/>
    <property type="match status" value="1"/>
</dbReference>
<evidence type="ECO:0000256" key="1">
    <source>
        <dbReference type="ARBA" id="ARBA00022723"/>
    </source>
</evidence>
<evidence type="ECO:0000256" key="4">
    <source>
        <dbReference type="ARBA" id="ARBA00023211"/>
    </source>
</evidence>
<accession>A0ABZ2N6Z1</accession>
<evidence type="ECO:0000313" key="8">
    <source>
        <dbReference type="EMBL" id="WXB93075.1"/>
    </source>
</evidence>
<reference evidence="8 9" key="1">
    <citation type="submission" date="2024-02" db="EMBL/GenBank/DDBJ databases">
        <title>Seven novel Bacillus-like species.</title>
        <authorList>
            <person name="Liu G."/>
        </authorList>
    </citation>
    <scope>NUCLEOTIDE SEQUENCE [LARGE SCALE GENOMIC DNA]</scope>
    <source>
        <strain evidence="8 9">FJAT-52991</strain>
    </source>
</reference>
<sequence length="323" mass="35693">MYKASKQDLWTGRVDSVADKASYRLHQVVQLCDLNKQGLAQDELKTCAIIGFECEEGVRRNKGRTGAAAAPNEIRIALAKLPWHGPEESMIIDAGNVTCENEQLEQAQQELGKYVTKLLSNKATTIILGGGHETLYGHYLGVREFIGQGASLGIINIDAHFDLRPYDEQTSSGTMFKQILDEDLACGYLPIGIQKYGNTKALFETARRFECGYILEDEITNGNFTHVFSVIDQFAAKHDYLILTLCTDVINAAYAPGVSAPSPFGLNPFAVRTLITYITQLEKTLSFDVSEVNPSLDENNRTVSLAAHLINEAIMSFFKEEKG</sequence>
<feature type="binding site" evidence="5">
    <location>
        <position position="158"/>
    </location>
    <ligand>
        <name>Mn(2+)</name>
        <dbReference type="ChEBI" id="CHEBI:29035"/>
        <label>2</label>
    </ligand>
</feature>
<feature type="binding site" evidence="5">
    <location>
        <position position="246"/>
    </location>
    <ligand>
        <name>Mn(2+)</name>
        <dbReference type="ChEBI" id="CHEBI:29035"/>
        <label>1</label>
    </ligand>
</feature>
<feature type="binding site" evidence="5">
    <location>
        <position position="132"/>
    </location>
    <ligand>
        <name>Mn(2+)</name>
        <dbReference type="ChEBI" id="CHEBI:29035"/>
        <label>1</label>
    </ligand>
</feature>
<dbReference type="EMBL" id="CP147404">
    <property type="protein sequence ID" value="WXB93075.1"/>
    <property type="molecule type" value="Genomic_DNA"/>
</dbReference>
<proteinExistence type="inferred from homology"/>
<comment type="pathway">
    <text evidence="5">Amino-acid degradation; L-histidine degradation into L-glutamate; L-glutamate from N-formimidoyl-L-glutamate (hydrolase route): step 1/1.</text>
</comment>
<dbReference type="EC" id="3.5.3.8" evidence="5 6"/>
<feature type="binding site" evidence="5">
    <location>
        <position position="246"/>
    </location>
    <ligand>
        <name>Mn(2+)</name>
        <dbReference type="ChEBI" id="CHEBI:29035"/>
        <label>2</label>
    </ligand>
</feature>
<dbReference type="InterPro" id="IPR006035">
    <property type="entry name" value="Ureohydrolase"/>
</dbReference>
<keyword evidence="9" id="KW-1185">Reference proteome</keyword>
<feature type="binding site" evidence="5">
    <location>
        <position position="158"/>
    </location>
    <ligand>
        <name>Mn(2+)</name>
        <dbReference type="ChEBI" id="CHEBI:29035"/>
        <label>1</label>
    </ligand>
</feature>
<keyword evidence="3 5" id="KW-0369">Histidine metabolism</keyword>
<keyword evidence="1 5" id="KW-0479">Metal-binding</keyword>
<evidence type="ECO:0000313" key="9">
    <source>
        <dbReference type="Proteomes" id="UP001387364"/>
    </source>
</evidence>
<dbReference type="PANTHER" id="PTHR11358:SF35">
    <property type="entry name" value="FORMIMIDOYLGLUTAMASE"/>
    <property type="match status" value="1"/>
</dbReference>
<evidence type="ECO:0000256" key="3">
    <source>
        <dbReference type="ARBA" id="ARBA00022808"/>
    </source>
</evidence>
<keyword evidence="4 5" id="KW-0464">Manganese</keyword>
<dbReference type="Gene3D" id="3.40.800.10">
    <property type="entry name" value="Ureohydrolase domain"/>
    <property type="match status" value="1"/>
</dbReference>
<feature type="binding site" evidence="5">
    <location>
        <position position="160"/>
    </location>
    <ligand>
        <name>Mn(2+)</name>
        <dbReference type="ChEBI" id="CHEBI:29035"/>
        <label>2</label>
    </ligand>
</feature>
<dbReference type="InterPro" id="IPR023696">
    <property type="entry name" value="Ureohydrolase_dom_sf"/>
</dbReference>
<dbReference type="PANTHER" id="PTHR11358">
    <property type="entry name" value="ARGINASE/AGMATINASE"/>
    <property type="match status" value="1"/>
</dbReference>
<name>A0ABZ2N6Z1_9BACI</name>
<comment type="function">
    <text evidence="5">Catalyzes the conversion of N-formimidoyl-L-glutamate to L-glutamate and formamide.</text>
</comment>
<comment type="similarity">
    <text evidence="5 7">Belongs to the arginase family.</text>
</comment>
<feature type="binding site" evidence="5">
    <location>
        <position position="162"/>
    </location>
    <ligand>
        <name>Mn(2+)</name>
        <dbReference type="ChEBI" id="CHEBI:29035"/>
        <label>1</label>
    </ligand>
</feature>
<organism evidence="8 9">
    <name type="scientific">Bacillus kandeliae</name>
    <dbReference type="NCBI Taxonomy" id="3129297"/>
    <lineage>
        <taxon>Bacteria</taxon>
        <taxon>Bacillati</taxon>
        <taxon>Bacillota</taxon>
        <taxon>Bacilli</taxon>
        <taxon>Bacillales</taxon>
        <taxon>Bacillaceae</taxon>
        <taxon>Bacillus</taxon>
    </lineage>
</organism>
<evidence type="ECO:0000256" key="5">
    <source>
        <dbReference type="HAMAP-Rule" id="MF_00737"/>
    </source>
</evidence>
<protein>
    <recommendedName>
        <fullName evidence="5 6">Formimidoylglutamase</fullName>
        <ecNumber evidence="5 6">3.5.3.8</ecNumber>
    </recommendedName>
    <alternativeName>
        <fullName evidence="5">Formiminoglutamase</fullName>
    </alternativeName>
    <alternativeName>
        <fullName evidence="5">Formiminoglutamate hydrolase</fullName>
    </alternativeName>
</protein>
<dbReference type="HAMAP" id="MF_00737">
    <property type="entry name" value="Formimidoylglutam"/>
    <property type="match status" value="1"/>
</dbReference>
<dbReference type="GO" id="GO:0050415">
    <property type="term" value="F:formimidoylglutamase activity"/>
    <property type="evidence" value="ECO:0007669"/>
    <property type="project" value="UniProtKB-EC"/>
</dbReference>
<comment type="cofactor">
    <cofactor evidence="5">
        <name>Mn(2+)</name>
        <dbReference type="ChEBI" id="CHEBI:29035"/>
    </cofactor>
    <text evidence="5">Binds 2 manganese ions per subunit.</text>
</comment>
<dbReference type="Proteomes" id="UP001387364">
    <property type="component" value="Chromosome"/>
</dbReference>
<comment type="catalytic activity">
    <reaction evidence="5">
        <text>N-formimidoyl-L-glutamate + H2O = formamide + L-glutamate</text>
        <dbReference type="Rhea" id="RHEA:22492"/>
        <dbReference type="ChEBI" id="CHEBI:15377"/>
        <dbReference type="ChEBI" id="CHEBI:16397"/>
        <dbReference type="ChEBI" id="CHEBI:29985"/>
        <dbReference type="ChEBI" id="CHEBI:58928"/>
        <dbReference type="EC" id="3.5.3.8"/>
    </reaction>
</comment>
<evidence type="ECO:0000256" key="6">
    <source>
        <dbReference type="NCBIfam" id="TIGR01227"/>
    </source>
</evidence>
<dbReference type="InterPro" id="IPR005923">
    <property type="entry name" value="HutG"/>
</dbReference>
<dbReference type="Pfam" id="PF00491">
    <property type="entry name" value="Arginase"/>
    <property type="match status" value="1"/>
</dbReference>
<evidence type="ECO:0000256" key="7">
    <source>
        <dbReference type="PROSITE-ProRule" id="PRU00742"/>
    </source>
</evidence>
<dbReference type="NCBIfam" id="TIGR01227">
    <property type="entry name" value="hutG"/>
    <property type="match status" value="1"/>
</dbReference>
<evidence type="ECO:0000256" key="2">
    <source>
        <dbReference type="ARBA" id="ARBA00022801"/>
    </source>
</evidence>
<feature type="binding site" evidence="5">
    <location>
        <position position="248"/>
    </location>
    <ligand>
        <name>Mn(2+)</name>
        <dbReference type="ChEBI" id="CHEBI:29035"/>
        <label>2</label>
    </ligand>
</feature>
<gene>
    <name evidence="5 8" type="primary">hutG</name>
    <name evidence="8" type="ORF">WDJ61_17910</name>
</gene>
<dbReference type="CDD" id="cd09988">
    <property type="entry name" value="Formimidoylglutamase"/>
    <property type="match status" value="1"/>
</dbReference>
<keyword evidence="2 5" id="KW-0378">Hydrolase</keyword>
<dbReference type="RefSeq" id="WP_338752242.1">
    <property type="nucleotide sequence ID" value="NZ_CP147404.1"/>
</dbReference>
<dbReference type="PROSITE" id="PS51409">
    <property type="entry name" value="ARGINASE_2"/>
    <property type="match status" value="1"/>
</dbReference>